<dbReference type="RefSeq" id="WP_147074091.1">
    <property type="nucleotide sequence ID" value="NZ_AP021884.1"/>
</dbReference>
<evidence type="ECO:0000313" key="1">
    <source>
        <dbReference type="EMBL" id="GEP31267.1"/>
    </source>
</evidence>
<organism evidence="1 2">
    <name type="scientific">Sulfuriferula plumbiphila</name>
    <dbReference type="NCBI Taxonomy" id="171865"/>
    <lineage>
        <taxon>Bacteria</taxon>
        <taxon>Pseudomonadati</taxon>
        <taxon>Pseudomonadota</taxon>
        <taxon>Betaproteobacteria</taxon>
        <taxon>Nitrosomonadales</taxon>
        <taxon>Sulfuricellaceae</taxon>
        <taxon>Sulfuriferula</taxon>
    </lineage>
</organism>
<dbReference type="CDD" id="cd07067">
    <property type="entry name" value="HP_PGM_like"/>
    <property type="match status" value="1"/>
</dbReference>
<dbReference type="OrthoDB" id="5296884at2"/>
<evidence type="ECO:0000313" key="2">
    <source>
        <dbReference type="Proteomes" id="UP000321337"/>
    </source>
</evidence>
<dbReference type="InterPro" id="IPR029033">
    <property type="entry name" value="His_PPase_superfam"/>
</dbReference>
<accession>A0A512L9X0</accession>
<gene>
    <name evidence="1" type="ORF">TPL01_24050</name>
</gene>
<proteinExistence type="predicted"/>
<dbReference type="EMBL" id="BKAD01000027">
    <property type="protein sequence ID" value="GEP31267.1"/>
    <property type="molecule type" value="Genomic_DNA"/>
</dbReference>
<name>A0A512L9X0_9PROT</name>
<comment type="caution">
    <text evidence="1">The sequence shown here is derived from an EMBL/GenBank/DDBJ whole genome shotgun (WGS) entry which is preliminary data.</text>
</comment>
<dbReference type="Gene3D" id="3.40.50.1240">
    <property type="entry name" value="Phosphoglycerate mutase-like"/>
    <property type="match status" value="1"/>
</dbReference>
<protein>
    <submittedName>
        <fullName evidence="1">Phosphoglycerate mutase</fullName>
    </submittedName>
</protein>
<sequence length="184" mass="20408">MRLYLVRHPQPLVAADTCYGYTDLAVSAEEHARVLSSLRATLPGREPVFCSPLQRCAALADSLAGALHSEPAIHDARLAEMNFGSWEMRVWNDIPRAEIDAWSDDLVHYRPGGGENVLQAAQRVRAFHDDLTYSRRECAIVICHAGTIRLLLACQRGLPPAEMALHAARLPHTIGYGEWIVLDC</sequence>
<keyword evidence="2" id="KW-1185">Reference proteome</keyword>
<dbReference type="Proteomes" id="UP000321337">
    <property type="component" value="Unassembled WGS sequence"/>
</dbReference>
<reference evidence="1 2" key="1">
    <citation type="submission" date="2019-07" db="EMBL/GenBank/DDBJ databases">
        <title>Whole genome shotgun sequence of Thiobacillus plumbophilus NBRC 107929.</title>
        <authorList>
            <person name="Hosoyama A."/>
            <person name="Uohara A."/>
            <person name="Ohji S."/>
            <person name="Ichikawa N."/>
        </authorList>
    </citation>
    <scope>NUCLEOTIDE SEQUENCE [LARGE SCALE GENOMIC DNA]</scope>
    <source>
        <strain evidence="1 2">NBRC 107929</strain>
    </source>
</reference>
<dbReference type="SMART" id="SM00855">
    <property type="entry name" value="PGAM"/>
    <property type="match status" value="1"/>
</dbReference>
<dbReference type="Pfam" id="PF00300">
    <property type="entry name" value="His_Phos_1"/>
    <property type="match status" value="1"/>
</dbReference>
<dbReference type="SUPFAM" id="SSF53254">
    <property type="entry name" value="Phosphoglycerate mutase-like"/>
    <property type="match status" value="1"/>
</dbReference>
<dbReference type="InterPro" id="IPR013078">
    <property type="entry name" value="His_Pase_superF_clade-1"/>
</dbReference>
<dbReference type="AlphaFoldDB" id="A0A512L9X0"/>